<dbReference type="NCBIfam" id="TIGR01251">
    <property type="entry name" value="ribP_PPkin"/>
    <property type="match status" value="1"/>
</dbReference>
<dbReference type="EMBL" id="JAGGKS010000008">
    <property type="protein sequence ID" value="MBP1926815.1"/>
    <property type="molecule type" value="Genomic_DNA"/>
</dbReference>
<dbReference type="PANTHER" id="PTHR10210:SF32">
    <property type="entry name" value="RIBOSE-PHOSPHATE PYROPHOSPHOKINASE 2"/>
    <property type="match status" value="1"/>
</dbReference>
<evidence type="ECO:0000256" key="6">
    <source>
        <dbReference type="ARBA" id="ARBA00022840"/>
    </source>
</evidence>
<keyword evidence="2 11" id="KW-0808">Transferase</keyword>
<dbReference type="InterPro" id="IPR029099">
    <property type="entry name" value="Pribosyltran_N"/>
</dbReference>
<keyword evidence="4" id="KW-0547">Nucleotide-binding</keyword>
<dbReference type="Gene3D" id="3.40.50.2020">
    <property type="match status" value="2"/>
</dbReference>
<evidence type="ECO:0000313" key="11">
    <source>
        <dbReference type="EMBL" id="MBP1926815.1"/>
    </source>
</evidence>
<comment type="catalytic activity">
    <reaction evidence="7">
        <text>D-ribose 5-phosphate + ATP = 5-phospho-alpha-D-ribose 1-diphosphate + AMP + H(+)</text>
        <dbReference type="Rhea" id="RHEA:15609"/>
        <dbReference type="ChEBI" id="CHEBI:15378"/>
        <dbReference type="ChEBI" id="CHEBI:30616"/>
        <dbReference type="ChEBI" id="CHEBI:58017"/>
        <dbReference type="ChEBI" id="CHEBI:78346"/>
        <dbReference type="ChEBI" id="CHEBI:456215"/>
        <dbReference type="EC" id="2.7.6.1"/>
    </reaction>
</comment>
<evidence type="ECO:0000256" key="8">
    <source>
        <dbReference type="RuleBase" id="RU004324"/>
    </source>
</evidence>
<evidence type="ECO:0000256" key="1">
    <source>
        <dbReference type="ARBA" id="ARBA00013247"/>
    </source>
</evidence>
<keyword evidence="12" id="KW-1185">Reference proteome</keyword>
<dbReference type="InterPro" id="IPR000836">
    <property type="entry name" value="PRTase_dom"/>
</dbReference>
<dbReference type="Pfam" id="PF00156">
    <property type="entry name" value="Pribosyltran"/>
    <property type="match status" value="1"/>
</dbReference>
<accession>A0ABS4GGJ2</accession>
<name>A0ABS4GGJ2_9FIRM</name>
<keyword evidence="6" id="KW-0067">ATP-binding</keyword>
<organism evidence="11 12">
    <name type="scientific">Sedimentibacter acidaminivorans</name>
    <dbReference type="NCBI Taxonomy" id="913099"/>
    <lineage>
        <taxon>Bacteria</taxon>
        <taxon>Bacillati</taxon>
        <taxon>Bacillota</taxon>
        <taxon>Tissierellia</taxon>
        <taxon>Sedimentibacter</taxon>
    </lineage>
</organism>
<dbReference type="InterPro" id="IPR029057">
    <property type="entry name" value="PRTase-like"/>
</dbReference>
<evidence type="ECO:0000256" key="5">
    <source>
        <dbReference type="ARBA" id="ARBA00022777"/>
    </source>
</evidence>
<dbReference type="Proteomes" id="UP001519342">
    <property type="component" value="Unassembled WGS sequence"/>
</dbReference>
<dbReference type="Pfam" id="PF13793">
    <property type="entry name" value="Pribosyltran_N"/>
    <property type="match status" value="1"/>
</dbReference>
<dbReference type="RefSeq" id="WP_209512535.1">
    <property type="nucleotide sequence ID" value="NZ_JAGGKS010000008.1"/>
</dbReference>
<feature type="domain" description="Ribose-phosphate pyrophosphokinase N-terminal" evidence="10">
    <location>
        <begin position="19"/>
        <end position="165"/>
    </location>
</feature>
<evidence type="ECO:0000256" key="3">
    <source>
        <dbReference type="ARBA" id="ARBA00022727"/>
    </source>
</evidence>
<sequence length="386" mass="44033">MDTNELYCNSEFKPIGGLSIIGMKGCEEIASKIDYYLKEWRQSENGVIYSEGDGPVTTFLLDAKCPRFGSGEAKGVLNETVRGRDIYIISDVFNYGVTFNMYGMDVPMSPDDHYQDLKRIIAAINGKARRITVIMPMLYEGRQHKRAMRESLDCALALQELTNMGVENIISFDIHDPRVQNAIPLHGFEDFHPHYQMIKSFVRTVPDAIIDRKHMMIVSPDEGGMSRCMYYSSVMELELGMFYKRRDYTVIVNGKNPVVSHEFLGDNVEGKDVIVVDDMIASGDSMIDVAKKLKEKKAKNVYIFSAFGLFTEGFDKFDKAHEDGIVSRIFTTNLIYRRPELLTKKWYTEVDMSKYIANIIDTLNYDGSLSELLDPVQKIKKILESK</sequence>
<feature type="domain" description="Phosphoribosyltransferase" evidence="9">
    <location>
        <begin position="208"/>
        <end position="303"/>
    </location>
</feature>
<evidence type="ECO:0000256" key="2">
    <source>
        <dbReference type="ARBA" id="ARBA00022679"/>
    </source>
</evidence>
<dbReference type="SUPFAM" id="SSF53271">
    <property type="entry name" value="PRTase-like"/>
    <property type="match status" value="2"/>
</dbReference>
<evidence type="ECO:0000259" key="9">
    <source>
        <dbReference type="Pfam" id="PF00156"/>
    </source>
</evidence>
<dbReference type="CDD" id="cd06223">
    <property type="entry name" value="PRTases_typeI"/>
    <property type="match status" value="1"/>
</dbReference>
<dbReference type="NCBIfam" id="NF005299">
    <property type="entry name" value="PRK06827.1"/>
    <property type="match status" value="1"/>
</dbReference>
<comment type="caution">
    <text evidence="11">The sequence shown here is derived from an EMBL/GenBank/DDBJ whole genome shotgun (WGS) entry which is preliminary data.</text>
</comment>
<proteinExistence type="inferred from homology"/>
<dbReference type="PANTHER" id="PTHR10210">
    <property type="entry name" value="RIBOSE-PHOSPHATE DIPHOSPHOKINASE FAMILY MEMBER"/>
    <property type="match status" value="1"/>
</dbReference>
<gene>
    <name evidence="11" type="ORF">J2Z76_002685</name>
</gene>
<dbReference type="GO" id="GO:0004749">
    <property type="term" value="F:ribose phosphate diphosphokinase activity"/>
    <property type="evidence" value="ECO:0007669"/>
    <property type="project" value="UniProtKB-EC"/>
</dbReference>
<dbReference type="InterPro" id="IPR005946">
    <property type="entry name" value="Rib-P_diPkinase"/>
</dbReference>
<evidence type="ECO:0000256" key="4">
    <source>
        <dbReference type="ARBA" id="ARBA00022741"/>
    </source>
</evidence>
<reference evidence="11 12" key="1">
    <citation type="submission" date="2021-03" db="EMBL/GenBank/DDBJ databases">
        <title>Genomic Encyclopedia of Type Strains, Phase IV (KMG-IV): sequencing the most valuable type-strain genomes for metagenomic binning, comparative biology and taxonomic classification.</title>
        <authorList>
            <person name="Goeker M."/>
        </authorList>
    </citation>
    <scope>NUCLEOTIDE SEQUENCE [LARGE SCALE GENOMIC DNA]</scope>
    <source>
        <strain evidence="11 12">DSM 24004</strain>
    </source>
</reference>
<evidence type="ECO:0000313" key="12">
    <source>
        <dbReference type="Proteomes" id="UP001519342"/>
    </source>
</evidence>
<dbReference type="EC" id="2.7.6.1" evidence="1"/>
<evidence type="ECO:0000256" key="7">
    <source>
        <dbReference type="ARBA" id="ARBA00049535"/>
    </source>
</evidence>
<comment type="similarity">
    <text evidence="8">Belongs to the ribose-phosphate pyrophosphokinase family.</text>
</comment>
<evidence type="ECO:0000259" key="10">
    <source>
        <dbReference type="Pfam" id="PF13793"/>
    </source>
</evidence>
<protein>
    <recommendedName>
        <fullName evidence="1">ribose-phosphate diphosphokinase</fullName>
        <ecNumber evidence="1">2.7.6.1</ecNumber>
    </recommendedName>
</protein>
<keyword evidence="3 8" id="KW-0545">Nucleotide biosynthesis</keyword>
<keyword evidence="5" id="KW-0418">Kinase</keyword>